<evidence type="ECO:0000313" key="3">
    <source>
        <dbReference type="Proteomes" id="UP000735302"/>
    </source>
</evidence>
<feature type="region of interest" description="Disordered" evidence="1">
    <location>
        <begin position="1"/>
        <end position="46"/>
    </location>
</feature>
<dbReference type="EMBL" id="BLXT01004660">
    <property type="protein sequence ID" value="GFO16360.1"/>
    <property type="molecule type" value="Genomic_DNA"/>
</dbReference>
<keyword evidence="3" id="KW-1185">Reference proteome</keyword>
<evidence type="ECO:0000313" key="2">
    <source>
        <dbReference type="EMBL" id="GFO16360.1"/>
    </source>
</evidence>
<sequence>MTERSQHTRSLQPPTNKIERERKKIEQKGRGMERNQGPPANNVSITMSPQKHATTHVYSTVLSPILRVCVPPRNKCSSRLLNGLAIFLKNKTEKYFSIKVK</sequence>
<name>A0AAV4B6Y0_9GAST</name>
<dbReference type="AlphaFoldDB" id="A0AAV4B6Y0"/>
<organism evidence="2 3">
    <name type="scientific">Plakobranchus ocellatus</name>
    <dbReference type="NCBI Taxonomy" id="259542"/>
    <lineage>
        <taxon>Eukaryota</taxon>
        <taxon>Metazoa</taxon>
        <taxon>Spiralia</taxon>
        <taxon>Lophotrochozoa</taxon>
        <taxon>Mollusca</taxon>
        <taxon>Gastropoda</taxon>
        <taxon>Heterobranchia</taxon>
        <taxon>Euthyneura</taxon>
        <taxon>Panpulmonata</taxon>
        <taxon>Sacoglossa</taxon>
        <taxon>Placobranchoidea</taxon>
        <taxon>Plakobranchidae</taxon>
        <taxon>Plakobranchus</taxon>
    </lineage>
</organism>
<dbReference type="Proteomes" id="UP000735302">
    <property type="component" value="Unassembled WGS sequence"/>
</dbReference>
<comment type="caution">
    <text evidence="2">The sequence shown here is derived from an EMBL/GenBank/DDBJ whole genome shotgun (WGS) entry which is preliminary data.</text>
</comment>
<reference evidence="2 3" key="1">
    <citation type="journal article" date="2021" name="Elife">
        <title>Chloroplast acquisition without the gene transfer in kleptoplastic sea slugs, Plakobranchus ocellatus.</title>
        <authorList>
            <person name="Maeda T."/>
            <person name="Takahashi S."/>
            <person name="Yoshida T."/>
            <person name="Shimamura S."/>
            <person name="Takaki Y."/>
            <person name="Nagai Y."/>
            <person name="Toyoda A."/>
            <person name="Suzuki Y."/>
            <person name="Arimoto A."/>
            <person name="Ishii H."/>
            <person name="Satoh N."/>
            <person name="Nishiyama T."/>
            <person name="Hasebe M."/>
            <person name="Maruyama T."/>
            <person name="Minagawa J."/>
            <person name="Obokata J."/>
            <person name="Shigenobu S."/>
        </authorList>
    </citation>
    <scope>NUCLEOTIDE SEQUENCE [LARGE SCALE GENOMIC DNA]</scope>
</reference>
<gene>
    <name evidence="2" type="ORF">PoB_004286500</name>
</gene>
<protein>
    <submittedName>
        <fullName evidence="2">Uncharacterized protein</fullName>
    </submittedName>
</protein>
<proteinExistence type="predicted"/>
<evidence type="ECO:0000256" key="1">
    <source>
        <dbReference type="SAM" id="MobiDB-lite"/>
    </source>
</evidence>
<feature type="compositionally biased region" description="Basic and acidic residues" evidence="1">
    <location>
        <begin position="17"/>
        <end position="33"/>
    </location>
</feature>
<accession>A0AAV4B6Y0</accession>